<dbReference type="PROSITE" id="PS00061">
    <property type="entry name" value="ADH_SHORT"/>
    <property type="match status" value="1"/>
</dbReference>
<dbReference type="PANTHER" id="PTHR24321">
    <property type="entry name" value="DEHYDROGENASES, SHORT CHAIN"/>
    <property type="match status" value="1"/>
</dbReference>
<gene>
    <name evidence="3" type="ORF">UCMB321_4570</name>
</gene>
<dbReference type="Proteomes" id="UP000031535">
    <property type="component" value="Unassembled WGS sequence"/>
</dbReference>
<dbReference type="PANTHER" id="PTHR24321:SF8">
    <property type="entry name" value="ESTRADIOL 17-BETA-DEHYDROGENASE 8-RELATED"/>
    <property type="match status" value="1"/>
</dbReference>
<evidence type="ECO:0000313" key="4">
    <source>
        <dbReference type="Proteomes" id="UP000031535"/>
    </source>
</evidence>
<dbReference type="STRING" id="226910.UCMB321_4570"/>
<dbReference type="RefSeq" id="WP_040070864.1">
    <property type="nucleotide sequence ID" value="NZ_JXDG01000059.1"/>
</dbReference>
<accession>A0A0C2I3X0</accession>
<dbReference type="EMBL" id="JXDG01000059">
    <property type="protein sequence ID" value="KIH81640.1"/>
    <property type="molecule type" value="Genomic_DNA"/>
</dbReference>
<dbReference type="PRINTS" id="PR00081">
    <property type="entry name" value="GDHRDH"/>
</dbReference>
<dbReference type="OrthoDB" id="9789398at2"/>
<comment type="caution">
    <text evidence="3">The sequence shown here is derived from an EMBL/GenBank/DDBJ whole genome shotgun (WGS) entry which is preliminary data.</text>
</comment>
<dbReference type="PRINTS" id="PR00080">
    <property type="entry name" value="SDRFAMILY"/>
</dbReference>
<organism evidence="3 4">
    <name type="scientific">Pseudomonas batumici</name>
    <dbReference type="NCBI Taxonomy" id="226910"/>
    <lineage>
        <taxon>Bacteria</taxon>
        <taxon>Pseudomonadati</taxon>
        <taxon>Pseudomonadota</taxon>
        <taxon>Gammaproteobacteria</taxon>
        <taxon>Pseudomonadales</taxon>
        <taxon>Pseudomonadaceae</taxon>
        <taxon>Pseudomonas</taxon>
    </lineage>
</organism>
<keyword evidence="4" id="KW-1185">Reference proteome</keyword>
<dbReference type="InterPro" id="IPR036291">
    <property type="entry name" value="NAD(P)-bd_dom_sf"/>
</dbReference>
<name>A0A0C2I3X0_9PSED</name>
<evidence type="ECO:0000313" key="3">
    <source>
        <dbReference type="EMBL" id="KIH81640.1"/>
    </source>
</evidence>
<comment type="similarity">
    <text evidence="1">Belongs to the short-chain dehydrogenases/reductases (SDR) family.</text>
</comment>
<keyword evidence="2" id="KW-0560">Oxidoreductase</keyword>
<dbReference type="CDD" id="cd05233">
    <property type="entry name" value="SDR_c"/>
    <property type="match status" value="1"/>
</dbReference>
<dbReference type="Pfam" id="PF13561">
    <property type="entry name" value="adh_short_C2"/>
    <property type="match status" value="1"/>
</dbReference>
<sequence length="260" mass="27766">MTKETGAGVPAVYADLKDKTVLISGGASGIGEAMVCAFARQGAKVAFVDMAKNQGEWLATQLSAEGHRVEFAHCDITDESAYKEAIGRFAQTLGPVTVLVNNAANDVRHTLDEVDSETFDKLISVNLKHAFFAARAVVPMMKAAGEGAIINLGSIGWMMASSGYPVYAASKAATHGMTRALARELGPWRIRVNTLVPGWVMTEKQLALWVDDAARELISRSQCLPGSVEPFHIANMALFLASEASSMCSAQNFIVDGGWV</sequence>
<dbReference type="AlphaFoldDB" id="A0A0C2I3X0"/>
<evidence type="ECO:0000256" key="2">
    <source>
        <dbReference type="ARBA" id="ARBA00023002"/>
    </source>
</evidence>
<dbReference type="Gene3D" id="3.40.50.720">
    <property type="entry name" value="NAD(P)-binding Rossmann-like Domain"/>
    <property type="match status" value="1"/>
</dbReference>
<protein>
    <submittedName>
        <fullName evidence="3">Putative L-arabinose 1-dehydrogenase</fullName>
    </submittedName>
</protein>
<dbReference type="InterPro" id="IPR020904">
    <property type="entry name" value="Sc_DH/Rdtase_CS"/>
</dbReference>
<evidence type="ECO:0000256" key="1">
    <source>
        <dbReference type="ARBA" id="ARBA00006484"/>
    </source>
</evidence>
<dbReference type="FunFam" id="3.40.50.720:FF:000084">
    <property type="entry name" value="Short-chain dehydrogenase reductase"/>
    <property type="match status" value="1"/>
</dbReference>
<reference evidence="3 4" key="1">
    <citation type="submission" date="2015-01" db="EMBL/GenBank/DDBJ databases">
        <title>Complete genome of Pseudomonas batumici UCM B-321 producer of the batumin antibiotic with strong antistaphilococcal and potential anticancer activity.</title>
        <authorList>
            <person name="Klochko V.V."/>
            <person name="Zelena L.B."/>
            <person name="Elena K.A."/>
            <person name="Reva O.N."/>
        </authorList>
    </citation>
    <scope>NUCLEOTIDE SEQUENCE [LARGE SCALE GENOMIC DNA]</scope>
    <source>
        <strain evidence="3 4">UCM B-321</strain>
    </source>
</reference>
<proteinExistence type="inferred from homology"/>
<dbReference type="InterPro" id="IPR002347">
    <property type="entry name" value="SDR_fam"/>
</dbReference>
<dbReference type="PATRIC" id="fig|226910.6.peg.4562"/>
<dbReference type="SUPFAM" id="SSF51735">
    <property type="entry name" value="NAD(P)-binding Rossmann-fold domains"/>
    <property type="match status" value="1"/>
</dbReference>
<dbReference type="GO" id="GO:0016491">
    <property type="term" value="F:oxidoreductase activity"/>
    <property type="evidence" value="ECO:0007669"/>
    <property type="project" value="UniProtKB-KW"/>
</dbReference>